<evidence type="ECO:0000259" key="6">
    <source>
        <dbReference type="Pfam" id="PF01625"/>
    </source>
</evidence>
<dbReference type="Gene3D" id="3.30.1060.10">
    <property type="entry name" value="Peptide methionine sulphoxide reductase MsrA"/>
    <property type="match status" value="1"/>
</dbReference>
<feature type="chain" id="PRO_5023816133" description="Peptide methionine sulfoxide reductase MsrA" evidence="5">
    <location>
        <begin position="22"/>
        <end position="220"/>
    </location>
</feature>
<dbReference type="Pfam" id="PF01625">
    <property type="entry name" value="PMSR"/>
    <property type="match status" value="1"/>
</dbReference>
<evidence type="ECO:0000256" key="4">
    <source>
        <dbReference type="HAMAP-Rule" id="MF_01401"/>
    </source>
</evidence>
<reference evidence="7 8" key="1">
    <citation type="submission" date="2019-09" db="EMBL/GenBank/DDBJ databases">
        <title>Draft genome sequence of Ginsengibacter sp. BR5-29.</title>
        <authorList>
            <person name="Im W.-T."/>
        </authorList>
    </citation>
    <scope>NUCLEOTIDE SEQUENCE [LARGE SCALE GENOMIC DNA]</scope>
    <source>
        <strain evidence="7 8">BR5-29</strain>
    </source>
</reference>
<evidence type="ECO:0000256" key="1">
    <source>
        <dbReference type="ARBA" id="ARBA00023002"/>
    </source>
</evidence>
<dbReference type="GO" id="GO:0033744">
    <property type="term" value="F:L-methionine:thioredoxin-disulfide S-oxidoreductase activity"/>
    <property type="evidence" value="ECO:0007669"/>
    <property type="project" value="RHEA"/>
</dbReference>
<dbReference type="Proteomes" id="UP000326903">
    <property type="component" value="Unassembled WGS sequence"/>
</dbReference>
<evidence type="ECO:0000256" key="5">
    <source>
        <dbReference type="SAM" id="SignalP"/>
    </source>
</evidence>
<dbReference type="PANTHER" id="PTHR43774:SF1">
    <property type="entry name" value="PEPTIDE METHIONINE SULFOXIDE REDUCTASE MSRA 2"/>
    <property type="match status" value="1"/>
</dbReference>
<dbReference type="HAMAP" id="MF_01401">
    <property type="entry name" value="MsrA"/>
    <property type="match status" value="1"/>
</dbReference>
<keyword evidence="8" id="KW-1185">Reference proteome</keyword>
<gene>
    <name evidence="4 7" type="primary">msrA</name>
    <name evidence="7" type="ORF">FW778_02295</name>
</gene>
<dbReference type="InterPro" id="IPR002569">
    <property type="entry name" value="Met_Sox_Rdtase_MsrA_dom"/>
</dbReference>
<keyword evidence="5" id="KW-0732">Signal</keyword>
<dbReference type="PANTHER" id="PTHR43774">
    <property type="entry name" value="PEPTIDE METHIONINE SULFOXIDE REDUCTASE"/>
    <property type="match status" value="1"/>
</dbReference>
<comment type="catalytic activity">
    <reaction evidence="2 4">
        <text>L-methionyl-[protein] + [thioredoxin]-disulfide + H2O = L-methionyl-(S)-S-oxide-[protein] + [thioredoxin]-dithiol</text>
        <dbReference type="Rhea" id="RHEA:14217"/>
        <dbReference type="Rhea" id="RHEA-COMP:10698"/>
        <dbReference type="Rhea" id="RHEA-COMP:10700"/>
        <dbReference type="Rhea" id="RHEA-COMP:12313"/>
        <dbReference type="Rhea" id="RHEA-COMP:12315"/>
        <dbReference type="ChEBI" id="CHEBI:15377"/>
        <dbReference type="ChEBI" id="CHEBI:16044"/>
        <dbReference type="ChEBI" id="CHEBI:29950"/>
        <dbReference type="ChEBI" id="CHEBI:44120"/>
        <dbReference type="ChEBI" id="CHEBI:50058"/>
        <dbReference type="EC" id="1.8.4.11"/>
    </reaction>
</comment>
<dbReference type="SUPFAM" id="SSF55068">
    <property type="entry name" value="Peptide methionine sulfoxide reductase"/>
    <property type="match status" value="1"/>
</dbReference>
<proteinExistence type="inferred from homology"/>
<dbReference type="RefSeq" id="WP_150412978.1">
    <property type="nucleotide sequence ID" value="NZ_VYQF01000001.1"/>
</dbReference>
<keyword evidence="1 4" id="KW-0560">Oxidoreductase</keyword>
<comment type="function">
    <text evidence="4">Has an important function as a repair enzyme for proteins that have been inactivated by oxidation. Catalyzes the reversible oxidation-reduction of methionine sulfoxide in proteins to methionine.</text>
</comment>
<evidence type="ECO:0000313" key="7">
    <source>
        <dbReference type="EMBL" id="KAA9040889.1"/>
    </source>
</evidence>
<feature type="active site" evidence="4">
    <location>
        <position position="50"/>
    </location>
</feature>
<comment type="caution">
    <text evidence="7">The sequence shown here is derived from an EMBL/GenBank/DDBJ whole genome shotgun (WGS) entry which is preliminary data.</text>
</comment>
<evidence type="ECO:0000256" key="2">
    <source>
        <dbReference type="ARBA" id="ARBA00047806"/>
    </source>
</evidence>
<sequence length="220" mass="24659">MKSATGLLFITTLMMALTSCAQKSGNKPMQTGLKKQDLSKYSKAYFAAGCFWHEEALFESVKGVKEAISGYAGGTTRNPTYEDVETGNTGHAESVEVYYDPSQISYETLLKVYFAGQNPTQVNGQGPDLGTQYRSIAFYTNDTEKKDIENYIQQMTASGNYKAPIAAQVMPLKKFWIAENYHQDYIAHHPDQGYVQAVSIPEIKAFQKEYPQLVKPDHMF</sequence>
<comment type="catalytic activity">
    <reaction evidence="3 4">
        <text>[thioredoxin]-disulfide + L-methionine + H2O = L-methionine (S)-S-oxide + [thioredoxin]-dithiol</text>
        <dbReference type="Rhea" id="RHEA:19993"/>
        <dbReference type="Rhea" id="RHEA-COMP:10698"/>
        <dbReference type="Rhea" id="RHEA-COMP:10700"/>
        <dbReference type="ChEBI" id="CHEBI:15377"/>
        <dbReference type="ChEBI" id="CHEBI:29950"/>
        <dbReference type="ChEBI" id="CHEBI:50058"/>
        <dbReference type="ChEBI" id="CHEBI:57844"/>
        <dbReference type="ChEBI" id="CHEBI:58772"/>
        <dbReference type="EC" id="1.8.4.11"/>
    </reaction>
</comment>
<name>A0A5J5IIN0_9BACT</name>
<organism evidence="7 8">
    <name type="scientific">Ginsengibacter hankyongi</name>
    <dbReference type="NCBI Taxonomy" id="2607284"/>
    <lineage>
        <taxon>Bacteria</taxon>
        <taxon>Pseudomonadati</taxon>
        <taxon>Bacteroidota</taxon>
        <taxon>Chitinophagia</taxon>
        <taxon>Chitinophagales</taxon>
        <taxon>Chitinophagaceae</taxon>
        <taxon>Ginsengibacter</taxon>
    </lineage>
</organism>
<protein>
    <recommendedName>
        <fullName evidence="4">Peptide methionine sulfoxide reductase MsrA</fullName>
        <shortName evidence="4">Protein-methionine-S-oxide reductase</shortName>
        <ecNumber evidence="4">1.8.4.11</ecNumber>
    </recommendedName>
    <alternativeName>
        <fullName evidence="4">Peptide-methionine (S)-S-oxide reductase</fullName>
        <shortName evidence="4">Peptide Met(O) reductase</shortName>
    </alternativeName>
</protein>
<evidence type="ECO:0000256" key="3">
    <source>
        <dbReference type="ARBA" id="ARBA00048782"/>
    </source>
</evidence>
<dbReference type="EMBL" id="VYQF01000001">
    <property type="protein sequence ID" value="KAA9040889.1"/>
    <property type="molecule type" value="Genomic_DNA"/>
</dbReference>
<dbReference type="GO" id="GO:0008113">
    <property type="term" value="F:peptide-methionine (S)-S-oxide reductase activity"/>
    <property type="evidence" value="ECO:0007669"/>
    <property type="project" value="UniProtKB-UniRule"/>
</dbReference>
<feature type="domain" description="Peptide methionine sulphoxide reductase MsrA" evidence="6">
    <location>
        <begin position="43"/>
        <end position="195"/>
    </location>
</feature>
<dbReference type="NCBIfam" id="TIGR00401">
    <property type="entry name" value="msrA"/>
    <property type="match status" value="1"/>
</dbReference>
<feature type="signal peptide" evidence="5">
    <location>
        <begin position="1"/>
        <end position="21"/>
    </location>
</feature>
<evidence type="ECO:0000313" key="8">
    <source>
        <dbReference type="Proteomes" id="UP000326903"/>
    </source>
</evidence>
<dbReference type="PROSITE" id="PS51257">
    <property type="entry name" value="PROKAR_LIPOPROTEIN"/>
    <property type="match status" value="1"/>
</dbReference>
<accession>A0A5J5IIN0</accession>
<dbReference type="AlphaFoldDB" id="A0A5J5IIN0"/>
<dbReference type="EC" id="1.8.4.11" evidence="4"/>
<comment type="similarity">
    <text evidence="4">Belongs to the MsrA Met sulfoxide reductase family.</text>
</comment>
<dbReference type="InterPro" id="IPR036509">
    <property type="entry name" value="Met_Sox_Rdtase_MsrA_sf"/>
</dbReference>